<keyword evidence="3" id="KW-0997">Cell inner membrane</keyword>
<organism evidence="7">
    <name type="scientific">freshwater metagenome</name>
    <dbReference type="NCBI Taxonomy" id="449393"/>
    <lineage>
        <taxon>unclassified sequences</taxon>
        <taxon>metagenomes</taxon>
        <taxon>ecological metagenomes</taxon>
    </lineage>
</organism>
<dbReference type="GO" id="GO:0016746">
    <property type="term" value="F:acyltransferase activity"/>
    <property type="evidence" value="ECO:0007669"/>
    <property type="project" value="UniProtKB-KW"/>
</dbReference>
<dbReference type="GO" id="GO:0005886">
    <property type="term" value="C:plasma membrane"/>
    <property type="evidence" value="ECO:0007669"/>
    <property type="project" value="UniProtKB-SubCell"/>
</dbReference>
<dbReference type="AlphaFoldDB" id="A0A6J6D9U9"/>
<dbReference type="PANTHER" id="PTHR30606:SF10">
    <property type="entry name" value="PHOSPHATIDYLINOSITOL MANNOSIDE ACYLTRANSFERASE"/>
    <property type="match status" value="1"/>
</dbReference>
<dbReference type="EMBL" id="CAEZTJ010000010">
    <property type="protein sequence ID" value="CAB4560770.1"/>
    <property type="molecule type" value="Genomic_DNA"/>
</dbReference>
<evidence type="ECO:0000256" key="2">
    <source>
        <dbReference type="ARBA" id="ARBA00022475"/>
    </source>
</evidence>
<keyword evidence="5" id="KW-0472">Membrane</keyword>
<evidence type="ECO:0000256" key="5">
    <source>
        <dbReference type="ARBA" id="ARBA00023136"/>
    </source>
</evidence>
<proteinExistence type="predicted"/>
<evidence type="ECO:0000256" key="4">
    <source>
        <dbReference type="ARBA" id="ARBA00022679"/>
    </source>
</evidence>
<reference evidence="7" key="1">
    <citation type="submission" date="2020-05" db="EMBL/GenBank/DDBJ databases">
        <authorList>
            <person name="Chiriac C."/>
            <person name="Salcher M."/>
            <person name="Ghai R."/>
            <person name="Kavagutti S V."/>
        </authorList>
    </citation>
    <scope>NUCLEOTIDE SEQUENCE</scope>
</reference>
<dbReference type="GO" id="GO:0008610">
    <property type="term" value="P:lipid biosynthetic process"/>
    <property type="evidence" value="ECO:0007669"/>
    <property type="project" value="UniProtKB-ARBA"/>
</dbReference>
<dbReference type="GO" id="GO:1901137">
    <property type="term" value="P:carbohydrate derivative biosynthetic process"/>
    <property type="evidence" value="ECO:0007669"/>
    <property type="project" value="UniProtKB-ARBA"/>
</dbReference>
<gene>
    <name evidence="7" type="ORF">UFOPK1650_00156</name>
</gene>
<keyword evidence="6" id="KW-0012">Acyltransferase</keyword>
<evidence type="ECO:0000256" key="6">
    <source>
        <dbReference type="ARBA" id="ARBA00023315"/>
    </source>
</evidence>
<comment type="subcellular location">
    <subcellularLocation>
        <location evidence="1">Cell inner membrane</location>
    </subcellularLocation>
</comment>
<evidence type="ECO:0000256" key="3">
    <source>
        <dbReference type="ARBA" id="ARBA00022519"/>
    </source>
</evidence>
<protein>
    <submittedName>
        <fullName evidence="7">Unannotated protein</fullName>
    </submittedName>
</protein>
<sequence>MSYLIYSLAWRIIRLLPEKSAYRLGDAIARYAVRRDGRRVRRLRSNMSIVSGISSGVELEQLLDRAMRSNLRYWIDTFRFPSWTPARIRSTVEVFNRSTFDTLIARGEGLVIALPHSGNWDHAGAFFSADGHPVVTVAEHLKPERLFRKFLAYREAMGMEVLDLDGRVTKTLQDRLREGRLVALVSDRDLSASGVEVTFFGRQAKFPAGPAKLALETGAPLITAHITYTENGIAVHFSDRIETQGKSVEDIVQSIAENFEHEIGKRPEDWHMLQRVFLDVAS</sequence>
<dbReference type="InterPro" id="IPR004960">
    <property type="entry name" value="LipA_acyltrans"/>
</dbReference>
<dbReference type="NCBIfam" id="NF005919">
    <property type="entry name" value="PRK07920.1"/>
    <property type="match status" value="1"/>
</dbReference>
<keyword evidence="2" id="KW-1003">Cell membrane</keyword>
<dbReference type="CDD" id="cd07984">
    <property type="entry name" value="LPLAT_LABLAT-like"/>
    <property type="match status" value="1"/>
</dbReference>
<evidence type="ECO:0000256" key="1">
    <source>
        <dbReference type="ARBA" id="ARBA00004533"/>
    </source>
</evidence>
<evidence type="ECO:0000313" key="7">
    <source>
        <dbReference type="EMBL" id="CAB4560770.1"/>
    </source>
</evidence>
<dbReference type="PANTHER" id="PTHR30606">
    <property type="entry name" value="LIPID A BIOSYNTHESIS LAUROYL ACYLTRANSFERASE"/>
    <property type="match status" value="1"/>
</dbReference>
<name>A0A6J6D9U9_9ZZZZ</name>
<accession>A0A6J6D9U9</accession>
<keyword evidence="4" id="KW-0808">Transferase</keyword>
<dbReference type="Pfam" id="PF03279">
    <property type="entry name" value="Lip_A_acyltrans"/>
    <property type="match status" value="1"/>
</dbReference>